<dbReference type="EMBL" id="JABAYA010000008">
    <property type="protein sequence ID" value="KAF7731655.1"/>
    <property type="molecule type" value="Genomic_DNA"/>
</dbReference>
<sequence length="131" mass="15817">MYDLTNGILLALERPFWLLNRRTALREDLEQQREALPRRSFGIFLEHRKHAENDKEQVIQTLNEIERTGRQISQSRQMISDELAHFQTIHPKQFQKTIRGFARQQRRIAKLKLSWLLQLQEEIKQVRGDYH</sequence>
<dbReference type="AlphaFoldDB" id="A0A8H7BSI0"/>
<dbReference type="Proteomes" id="UP000605846">
    <property type="component" value="Unassembled WGS sequence"/>
</dbReference>
<evidence type="ECO:0000313" key="1">
    <source>
        <dbReference type="EMBL" id="KAF7731655.1"/>
    </source>
</evidence>
<accession>A0A8H7BSI0</accession>
<name>A0A8H7BSI0_9FUNG</name>
<gene>
    <name evidence="1" type="ORF">EC973_008825</name>
</gene>
<evidence type="ECO:0000313" key="2">
    <source>
        <dbReference type="Proteomes" id="UP000605846"/>
    </source>
</evidence>
<keyword evidence="2" id="KW-1185">Reference proteome</keyword>
<comment type="caution">
    <text evidence="1">The sequence shown here is derived from an EMBL/GenBank/DDBJ whole genome shotgun (WGS) entry which is preliminary data.</text>
</comment>
<reference evidence="1" key="1">
    <citation type="submission" date="2020-01" db="EMBL/GenBank/DDBJ databases">
        <title>Genome Sequencing of Three Apophysomyces-Like Fungal Strains Confirms a Novel Fungal Genus in the Mucoromycota with divergent Burkholderia-like Endosymbiotic Bacteria.</title>
        <authorList>
            <person name="Stajich J.E."/>
            <person name="Macias A.M."/>
            <person name="Carter-House D."/>
            <person name="Lovett B."/>
            <person name="Kasson L.R."/>
            <person name="Berry K."/>
            <person name="Grigoriev I."/>
            <person name="Chang Y."/>
            <person name="Spatafora J."/>
            <person name="Kasson M.T."/>
        </authorList>
    </citation>
    <scope>NUCLEOTIDE SEQUENCE</scope>
    <source>
        <strain evidence="1">NRRL A-21654</strain>
    </source>
</reference>
<protein>
    <submittedName>
        <fullName evidence="1">Uncharacterized protein</fullName>
    </submittedName>
</protein>
<proteinExistence type="predicted"/>
<organism evidence="1 2">
    <name type="scientific">Apophysomyces ossiformis</name>
    <dbReference type="NCBI Taxonomy" id="679940"/>
    <lineage>
        <taxon>Eukaryota</taxon>
        <taxon>Fungi</taxon>
        <taxon>Fungi incertae sedis</taxon>
        <taxon>Mucoromycota</taxon>
        <taxon>Mucoromycotina</taxon>
        <taxon>Mucoromycetes</taxon>
        <taxon>Mucorales</taxon>
        <taxon>Mucorineae</taxon>
        <taxon>Mucoraceae</taxon>
        <taxon>Apophysomyces</taxon>
    </lineage>
</organism>
<dbReference type="OrthoDB" id="7464126at2759"/>